<dbReference type="InterPro" id="IPR022059">
    <property type="entry name" value="DUF3615"/>
</dbReference>
<dbReference type="AlphaFoldDB" id="A0AAD4TGL6"/>
<comment type="caution">
    <text evidence="2">The sequence shown here is derived from an EMBL/GenBank/DDBJ whole genome shotgun (WGS) entry which is preliminary data.</text>
</comment>
<dbReference type="Proteomes" id="UP001202328">
    <property type="component" value="Unassembled WGS sequence"/>
</dbReference>
<dbReference type="Pfam" id="PF12274">
    <property type="entry name" value="DUF3615"/>
    <property type="match status" value="1"/>
</dbReference>
<proteinExistence type="predicted"/>
<organism evidence="2 3">
    <name type="scientific">Papaver atlanticum</name>
    <dbReference type="NCBI Taxonomy" id="357466"/>
    <lineage>
        <taxon>Eukaryota</taxon>
        <taxon>Viridiplantae</taxon>
        <taxon>Streptophyta</taxon>
        <taxon>Embryophyta</taxon>
        <taxon>Tracheophyta</taxon>
        <taxon>Spermatophyta</taxon>
        <taxon>Magnoliopsida</taxon>
        <taxon>Ranunculales</taxon>
        <taxon>Papaveraceae</taxon>
        <taxon>Papaveroideae</taxon>
        <taxon>Papaver</taxon>
    </lineage>
</organism>
<protein>
    <recommendedName>
        <fullName evidence="1">DUF3615 domain-containing protein</fullName>
    </recommendedName>
</protein>
<dbReference type="PANTHER" id="PTHR34710:SF20">
    <property type="entry name" value="OS10G0550200 PROTEIN"/>
    <property type="match status" value="1"/>
</dbReference>
<feature type="domain" description="DUF3615" evidence="1">
    <location>
        <begin position="49"/>
        <end position="145"/>
    </location>
</feature>
<accession>A0AAD4TGL6</accession>
<reference evidence="2" key="1">
    <citation type="submission" date="2022-04" db="EMBL/GenBank/DDBJ databases">
        <title>A functionally conserved STORR gene fusion in Papaver species that diverged 16.8 million years ago.</title>
        <authorList>
            <person name="Catania T."/>
        </authorList>
    </citation>
    <scope>NUCLEOTIDE SEQUENCE</scope>
    <source>
        <strain evidence="2">S-188037</strain>
    </source>
</reference>
<sequence length="167" mass="18869">MADLRSGSKGLRAKRLRSRSVPAWLAPPPRKVRKCTPKELQDFVMPYATDAISFYNESTGAKYKLVEPGDISQVRRATYVLYHIDFMAKKTDVADAQEEMFFGELTSTKNVRCVKFCKCMGAKNSISGDKNNGCCYCRFYNVQHPRGGGLMAGRAGLFTDEANYRYY</sequence>
<evidence type="ECO:0000313" key="3">
    <source>
        <dbReference type="Proteomes" id="UP001202328"/>
    </source>
</evidence>
<keyword evidence="3" id="KW-1185">Reference proteome</keyword>
<dbReference type="PANTHER" id="PTHR34710">
    <property type="entry name" value="OS03G0834100 PROTEIN"/>
    <property type="match status" value="1"/>
</dbReference>
<evidence type="ECO:0000259" key="1">
    <source>
        <dbReference type="Pfam" id="PF12274"/>
    </source>
</evidence>
<gene>
    <name evidence="2" type="ORF">MKW98_006282</name>
</gene>
<name>A0AAD4TGL6_9MAGN</name>
<evidence type="ECO:0000313" key="2">
    <source>
        <dbReference type="EMBL" id="KAI3955922.1"/>
    </source>
</evidence>
<dbReference type="EMBL" id="JAJJMB010001716">
    <property type="protein sequence ID" value="KAI3955922.1"/>
    <property type="molecule type" value="Genomic_DNA"/>
</dbReference>